<dbReference type="Proteomes" id="UP000000328">
    <property type="component" value="Chromosome"/>
</dbReference>
<protein>
    <submittedName>
        <fullName evidence="1">Uncharacterized protein</fullName>
    </submittedName>
</protein>
<dbReference type="HOGENOM" id="CLU_1375718_0_0_11"/>
<evidence type="ECO:0000313" key="1">
    <source>
        <dbReference type="EMBL" id="ADJ49036.1"/>
    </source>
</evidence>
<evidence type="ECO:0000313" key="2">
    <source>
        <dbReference type="Proteomes" id="UP000000328"/>
    </source>
</evidence>
<name>A0A0H3DEA5_AMYMU</name>
<dbReference type="KEGG" id="amd:AMED_7321"/>
<sequence length="198" mass="21982">MDVAVSSTRQVGLGEETYARHLPGSGVGAVAHYLLDRREHERRQLAELGSLDDLAALDAMLELPEEADISRESVSGRVQRIVARLPESAVSQSEDRLRRLARHPVRVERITVAVRRSWTAALQRVLEFSQFAERVLVCTSSPTHEQVLEASYNGVGVALEGDDGNWVLEPDAFVVQQHSAARWAFAERVYALHLSCSN</sequence>
<dbReference type="PATRIC" id="fig|749927.5.peg.7614"/>
<gene>
    <name evidence="1" type="ordered locus">AMED_7321</name>
</gene>
<accession>A0A0H3DEA5</accession>
<dbReference type="EMBL" id="CP002000">
    <property type="protein sequence ID" value="ADJ49036.1"/>
    <property type="molecule type" value="Genomic_DNA"/>
</dbReference>
<dbReference type="RefSeq" id="WP_013229081.1">
    <property type="nucleotide sequence ID" value="NC_014318.1"/>
</dbReference>
<dbReference type="GeneID" id="92874960"/>
<proteinExistence type="predicted"/>
<dbReference type="eggNOG" id="ENOG50338PZ">
    <property type="taxonomic scope" value="Bacteria"/>
</dbReference>
<reference evidence="1 2" key="1">
    <citation type="journal article" date="2010" name="Cell Res.">
        <title>Complete genome sequence of the rifamycin SV-producing Amycolatopsis mediterranei U32 revealed its genetic characteristics in phylogeny and metabolism.</title>
        <authorList>
            <person name="Zhao W."/>
            <person name="Zhong Y."/>
            <person name="Yuan H."/>
            <person name="Wang J."/>
            <person name="Zheng H."/>
            <person name="Wang Y."/>
            <person name="Cen X."/>
            <person name="Xu F."/>
            <person name="Bai J."/>
            <person name="Han X."/>
            <person name="Lu G."/>
            <person name="Zhu Y."/>
            <person name="Shao Z."/>
            <person name="Yan H."/>
            <person name="Li C."/>
            <person name="Peng N."/>
            <person name="Zhang Z."/>
            <person name="Zhang Y."/>
            <person name="Lin W."/>
            <person name="Fan Y."/>
            <person name="Qin Z."/>
            <person name="Hu Y."/>
            <person name="Zhu B."/>
            <person name="Wang S."/>
            <person name="Ding X."/>
            <person name="Zhao G.P."/>
        </authorList>
    </citation>
    <scope>NUCLEOTIDE SEQUENCE [LARGE SCALE GENOMIC DNA]</scope>
    <source>
        <strain evidence="2">U-32</strain>
    </source>
</reference>
<dbReference type="AlphaFoldDB" id="A0A0H3DEA5"/>
<organism evidence="1 2">
    <name type="scientific">Amycolatopsis mediterranei (strain U-32)</name>
    <dbReference type="NCBI Taxonomy" id="749927"/>
    <lineage>
        <taxon>Bacteria</taxon>
        <taxon>Bacillati</taxon>
        <taxon>Actinomycetota</taxon>
        <taxon>Actinomycetes</taxon>
        <taxon>Pseudonocardiales</taxon>
        <taxon>Pseudonocardiaceae</taxon>
        <taxon>Amycolatopsis</taxon>
    </lineage>
</organism>